<evidence type="ECO:0000313" key="2">
    <source>
        <dbReference type="Proteomes" id="UP000266745"/>
    </source>
</evidence>
<proteinExistence type="predicted"/>
<gene>
    <name evidence="1" type="ORF">SU86_003620</name>
</gene>
<dbReference type="OrthoDB" id="6947at2157"/>
<dbReference type="EMBL" id="CP011097">
    <property type="protein sequence ID" value="AJZ75608.1"/>
    <property type="molecule type" value="Genomic_DNA"/>
</dbReference>
<dbReference type="AlphaFoldDB" id="A0A3G1B4E6"/>
<accession>A0A3G1B4E6</accession>
<reference evidence="1 2" key="1">
    <citation type="journal article" date="2016" name="Sci. Rep.">
        <title>A novel ammonia-oxidizing archaeon from wastewater treatment plant: Its enrichment, physiological and genomic characteristics.</title>
        <authorList>
            <person name="Li Y."/>
            <person name="Ding K."/>
            <person name="Wen X."/>
            <person name="Zhang B."/>
            <person name="Shen B."/>
            <person name="Yang Y."/>
        </authorList>
    </citation>
    <scope>NUCLEOTIDE SEQUENCE [LARGE SCALE GENOMIC DNA]</scope>
    <source>
        <strain evidence="1 2">SAT1</strain>
    </source>
</reference>
<name>A0A3G1B4E6_9ARCH</name>
<sequence>MEFHPSQIPIIRTFSIPDEKAASESAAEMLKLGFENQKGGYKVLMPKQEKLAKRIGFTITTEINYGLRKQNQDRNLRYWTYHHDEKNYAIVLISGKVFDELGL</sequence>
<protein>
    <submittedName>
        <fullName evidence="1">Uncharacterized protein</fullName>
    </submittedName>
</protein>
<dbReference type="KEGG" id="tah:SU86_003620"/>
<dbReference type="Proteomes" id="UP000266745">
    <property type="component" value="Chromosome"/>
</dbReference>
<organism evidence="1 2">
    <name type="scientific">Candidatus Nitrosotenuis cloacae</name>
    <dbReference type="NCBI Taxonomy" id="1603555"/>
    <lineage>
        <taxon>Archaea</taxon>
        <taxon>Nitrososphaerota</taxon>
        <taxon>Candidatus Nitrosotenuis</taxon>
    </lineage>
</organism>
<keyword evidence="2" id="KW-1185">Reference proteome</keyword>
<evidence type="ECO:0000313" key="1">
    <source>
        <dbReference type="EMBL" id="AJZ75608.1"/>
    </source>
</evidence>